<evidence type="ECO:0000313" key="2">
    <source>
        <dbReference type="EMBL" id="KAF4470228.1"/>
    </source>
</evidence>
<evidence type="ECO:0000256" key="1">
    <source>
        <dbReference type="SAM" id="MobiDB-lite"/>
    </source>
</evidence>
<dbReference type="OrthoDB" id="3363286at2759"/>
<evidence type="ECO:0000313" key="3">
    <source>
        <dbReference type="Proteomes" id="UP000554235"/>
    </source>
</evidence>
<dbReference type="AlphaFoldDB" id="A0A8H4LLB8"/>
<comment type="caution">
    <text evidence="2">The sequence shown here is derived from an EMBL/GenBank/DDBJ whole genome shotgun (WGS) entry which is preliminary data.</text>
</comment>
<feature type="compositionally biased region" description="Low complexity" evidence="1">
    <location>
        <begin position="154"/>
        <end position="192"/>
    </location>
</feature>
<protein>
    <submittedName>
        <fullName evidence="2">Uncharacterized protein</fullName>
    </submittedName>
</protein>
<name>A0A8H4LLB8_9HYPO</name>
<proteinExistence type="predicted"/>
<feature type="region of interest" description="Disordered" evidence="1">
    <location>
        <begin position="86"/>
        <end position="202"/>
    </location>
</feature>
<gene>
    <name evidence="2" type="ORF">FALBO_2900</name>
</gene>
<feature type="region of interest" description="Disordered" evidence="1">
    <location>
        <begin position="397"/>
        <end position="431"/>
    </location>
</feature>
<reference evidence="2 3" key="1">
    <citation type="submission" date="2020-01" db="EMBL/GenBank/DDBJ databases">
        <title>Identification and distribution of gene clusters putatively required for synthesis of sphingolipid metabolism inhibitors in phylogenetically diverse species of the filamentous fungus Fusarium.</title>
        <authorList>
            <person name="Kim H.-S."/>
            <person name="Busman M."/>
            <person name="Brown D.W."/>
            <person name="Divon H."/>
            <person name="Uhlig S."/>
            <person name="Proctor R.H."/>
        </authorList>
    </citation>
    <scope>NUCLEOTIDE SEQUENCE [LARGE SCALE GENOMIC DNA]</scope>
    <source>
        <strain evidence="2 3">NRRL 20459</strain>
    </source>
</reference>
<keyword evidence="3" id="KW-1185">Reference proteome</keyword>
<accession>A0A8H4LLB8</accession>
<dbReference type="Proteomes" id="UP000554235">
    <property type="component" value="Unassembled WGS sequence"/>
</dbReference>
<dbReference type="EMBL" id="JAADYS010000383">
    <property type="protein sequence ID" value="KAF4470228.1"/>
    <property type="molecule type" value="Genomic_DNA"/>
</dbReference>
<organism evidence="2 3">
    <name type="scientific">Fusarium albosuccineum</name>
    <dbReference type="NCBI Taxonomy" id="1237068"/>
    <lineage>
        <taxon>Eukaryota</taxon>
        <taxon>Fungi</taxon>
        <taxon>Dikarya</taxon>
        <taxon>Ascomycota</taxon>
        <taxon>Pezizomycotina</taxon>
        <taxon>Sordariomycetes</taxon>
        <taxon>Hypocreomycetidae</taxon>
        <taxon>Hypocreales</taxon>
        <taxon>Nectriaceae</taxon>
        <taxon>Fusarium</taxon>
        <taxon>Fusarium decemcellulare species complex</taxon>
    </lineage>
</organism>
<sequence>MRRCTATCAGRPQLNRLSIEGQKRWRSWDKDRLTQEAILEQVEFGLGHDVDGNPLKVDPDAKTVSTASGSLPISPIMDPAWIKTRRRQKKADSAIPSGQFRKKLSNNPFGKQPKTRMPLVQHPDPEEEDAWIVPGPLSFEHVMPSQGPFRRPKSNTSPESEASETETATELSNSTEESSSAAEAVDTAATTSPAELKGIKDTLEKEQRPYRAPIVAYVISRKEVLDFLGTRQGSKLRGKVFCQTSGTRATLRNFQVWPVDTGEILLKLLRSKAVDALIHRANKSRGPQFRFVQPFASWDEVKKETNQGCVLWLPTESKGAEAAYATLDREGANWGNKAPVHDLFYLLGEEEVQRLRDGAEMFRNQEILLLKDWRSVSSRNLHMLLWRLQGYLATPTMQPREEEEEPEITEAPLDQPEGDTNERGEYVPLSW</sequence>